<keyword evidence="2" id="KW-0378">Hydrolase</keyword>
<evidence type="ECO:0000313" key="6">
    <source>
        <dbReference type="EMBL" id="KAB7891632.1"/>
    </source>
</evidence>
<sequence>MNYLNDLEKIININSYTKNKEGVDTVGKIMSSWLKELGFEETVFQREEIGNHQLFTSKRKENLKNILLLGHNDTVFPQGTFEGFTQDDTWVYGPGVCDMKGGNIVALESLRNLYKNNNEITNIDFLIVSDEESGSDDSKHVTLDIAKNYDLCFVFEAAGPNLEVVTGRKGVGTFTILVEGIPAHAGTSYLKGIDANLEASYKLQELSKLTNLDLGTTVNVGKITGGIGANTISPKCEMLLEIRYTTNKERDRLLSSLDKITNTSYIKGTTSTLSGLIQRDVMEANENQAKLIKQIEEITGTTIPTEKRGGVSDANHVSSCGVTTIDGFGPFGDGDHTKKERALKETFEQRINLMSDILKYFQK</sequence>
<keyword evidence="7" id="KW-1185">Reference proteome</keyword>
<evidence type="ECO:0000313" key="5">
    <source>
        <dbReference type="EMBL" id="KAB7889167.1"/>
    </source>
</evidence>
<dbReference type="InterPro" id="IPR002933">
    <property type="entry name" value="Peptidase_M20"/>
</dbReference>
<organism evidence="5 8">
    <name type="scientific">Poseidonibacter ostreae</name>
    <dbReference type="NCBI Taxonomy" id="2654171"/>
    <lineage>
        <taxon>Bacteria</taxon>
        <taxon>Pseudomonadati</taxon>
        <taxon>Campylobacterota</taxon>
        <taxon>Epsilonproteobacteria</taxon>
        <taxon>Campylobacterales</taxon>
        <taxon>Arcobacteraceae</taxon>
        <taxon>Poseidonibacter</taxon>
    </lineage>
</organism>
<evidence type="ECO:0000313" key="8">
    <source>
        <dbReference type="Proteomes" id="UP000472839"/>
    </source>
</evidence>
<evidence type="ECO:0000313" key="7">
    <source>
        <dbReference type="Proteomes" id="UP000461010"/>
    </source>
</evidence>
<dbReference type="SUPFAM" id="SSF53187">
    <property type="entry name" value="Zn-dependent exopeptidases"/>
    <property type="match status" value="1"/>
</dbReference>
<dbReference type="Pfam" id="PF07687">
    <property type="entry name" value="M20_dimer"/>
    <property type="match status" value="1"/>
</dbReference>
<evidence type="ECO:0000256" key="1">
    <source>
        <dbReference type="ARBA" id="ARBA00022723"/>
    </source>
</evidence>
<dbReference type="Proteomes" id="UP000472839">
    <property type="component" value="Unassembled WGS sequence"/>
</dbReference>
<proteinExistence type="predicted"/>
<dbReference type="CDD" id="cd03885">
    <property type="entry name" value="M20_CPDG2"/>
    <property type="match status" value="1"/>
</dbReference>
<reference evidence="7 8" key="1">
    <citation type="submission" date="2019-10" db="EMBL/GenBank/DDBJ databases">
        <title>Poseidonibacter ostreae sp. nov., isolated from the gut of the Ostrea denselamellosa.</title>
        <authorList>
            <person name="Choi A."/>
        </authorList>
    </citation>
    <scope>NUCLEOTIDE SEQUENCE [LARGE SCALE GENOMIC DNA]</scope>
    <source>
        <strain evidence="5 8">SJOD-M-33</strain>
        <strain evidence="6 7">SJOD-M-5</strain>
    </source>
</reference>
<dbReference type="EMBL" id="WFKK01000016">
    <property type="protein sequence ID" value="KAB7889167.1"/>
    <property type="molecule type" value="Genomic_DNA"/>
</dbReference>
<gene>
    <name evidence="6" type="ORF">GBG18_06585</name>
    <name evidence="5" type="ORF">GBG19_06655</name>
</gene>
<evidence type="ECO:0000256" key="3">
    <source>
        <dbReference type="PIRSR" id="PIRSR037238-1"/>
    </source>
</evidence>
<dbReference type="PIRSF" id="PIRSF037238">
    <property type="entry name" value="Carboxypeptidase_G2"/>
    <property type="match status" value="1"/>
</dbReference>
<protein>
    <submittedName>
        <fullName evidence="5">M20/M25/M40 family metallo-hydrolase</fullName>
    </submittedName>
</protein>
<comment type="caution">
    <text evidence="5">The sequence shown here is derived from an EMBL/GenBank/DDBJ whole genome shotgun (WGS) entry which is preliminary data.</text>
</comment>
<dbReference type="GO" id="GO:0046872">
    <property type="term" value="F:metal ion binding"/>
    <property type="evidence" value="ECO:0007669"/>
    <property type="project" value="UniProtKB-KW"/>
</dbReference>
<name>A0A6L4WSU1_9BACT</name>
<dbReference type="PANTHER" id="PTHR43808">
    <property type="entry name" value="ACETYLORNITHINE DEACETYLASE"/>
    <property type="match status" value="1"/>
</dbReference>
<dbReference type="Proteomes" id="UP000461010">
    <property type="component" value="Unassembled WGS sequence"/>
</dbReference>
<feature type="domain" description="Peptidase M20 dimerisation" evidence="4">
    <location>
        <begin position="166"/>
        <end position="267"/>
    </location>
</feature>
<dbReference type="InterPro" id="IPR011650">
    <property type="entry name" value="Peptidase_M20_dimer"/>
</dbReference>
<dbReference type="SUPFAM" id="SSF55031">
    <property type="entry name" value="Bacterial exopeptidase dimerisation domain"/>
    <property type="match status" value="1"/>
</dbReference>
<dbReference type="InterPro" id="IPR050072">
    <property type="entry name" value="Peptidase_M20A"/>
</dbReference>
<evidence type="ECO:0000256" key="2">
    <source>
        <dbReference type="ARBA" id="ARBA00022801"/>
    </source>
</evidence>
<keyword evidence="1" id="KW-0479">Metal-binding</keyword>
<dbReference type="Gene3D" id="3.40.630.10">
    <property type="entry name" value="Zn peptidases"/>
    <property type="match status" value="1"/>
</dbReference>
<dbReference type="AlphaFoldDB" id="A0A6L4WSU1"/>
<dbReference type="PANTHER" id="PTHR43808:SF9">
    <property type="entry name" value="BLL0789 PROTEIN"/>
    <property type="match status" value="1"/>
</dbReference>
<feature type="active site" evidence="3">
    <location>
        <position position="73"/>
    </location>
</feature>
<dbReference type="InterPro" id="IPR017150">
    <property type="entry name" value="Pept_M20_glutamate_carboxypep"/>
</dbReference>
<accession>A0A6L4WSU1</accession>
<feature type="active site" description="Proton acceptor" evidence="3">
    <location>
        <position position="131"/>
    </location>
</feature>
<dbReference type="GO" id="GO:0016787">
    <property type="term" value="F:hydrolase activity"/>
    <property type="evidence" value="ECO:0007669"/>
    <property type="project" value="UniProtKB-KW"/>
</dbReference>
<dbReference type="RefSeq" id="WP_152189537.1">
    <property type="nucleotide sequence ID" value="NZ_WFKJ01000015.1"/>
</dbReference>
<dbReference type="Pfam" id="PF01546">
    <property type="entry name" value="Peptidase_M20"/>
    <property type="match status" value="1"/>
</dbReference>
<dbReference type="Gene3D" id="3.30.70.360">
    <property type="match status" value="1"/>
</dbReference>
<dbReference type="EMBL" id="WFKJ01000015">
    <property type="protein sequence ID" value="KAB7891632.1"/>
    <property type="molecule type" value="Genomic_DNA"/>
</dbReference>
<evidence type="ECO:0000259" key="4">
    <source>
        <dbReference type="Pfam" id="PF07687"/>
    </source>
</evidence>
<dbReference type="InterPro" id="IPR036264">
    <property type="entry name" value="Bact_exopeptidase_dim_dom"/>
</dbReference>